<evidence type="ECO:0000313" key="4">
    <source>
        <dbReference type="Proteomes" id="UP000749471"/>
    </source>
</evidence>
<protein>
    <submittedName>
        <fullName evidence="3">DUF4367 domain-containing protein</fullName>
    </submittedName>
</protein>
<keyword evidence="1" id="KW-0472">Membrane</keyword>
<feature type="transmembrane region" description="Helical" evidence="1">
    <location>
        <begin position="49"/>
        <end position="68"/>
    </location>
</feature>
<keyword evidence="1" id="KW-1133">Transmembrane helix</keyword>
<gene>
    <name evidence="3" type="ORF">KQI42_15060</name>
</gene>
<keyword evidence="1" id="KW-0812">Transmembrane</keyword>
<dbReference type="EMBL" id="JAHLPM010000014">
    <property type="protein sequence ID" value="MBU5439342.1"/>
    <property type="molecule type" value="Genomic_DNA"/>
</dbReference>
<dbReference type="Pfam" id="PF14285">
    <property type="entry name" value="DUF4367"/>
    <property type="match status" value="1"/>
</dbReference>
<evidence type="ECO:0000313" key="3">
    <source>
        <dbReference type="EMBL" id="MBU5439342.1"/>
    </source>
</evidence>
<dbReference type="Proteomes" id="UP000749471">
    <property type="component" value="Unassembled WGS sequence"/>
</dbReference>
<reference evidence="3 4" key="1">
    <citation type="submission" date="2021-06" db="EMBL/GenBank/DDBJ databases">
        <authorList>
            <person name="Sun Q."/>
            <person name="Li D."/>
        </authorList>
    </citation>
    <scope>NUCLEOTIDE SEQUENCE [LARGE SCALE GENOMIC DNA]</scope>
    <source>
        <strain evidence="3 4">MSJ-40</strain>
    </source>
</reference>
<keyword evidence="4" id="KW-1185">Reference proteome</keyword>
<dbReference type="RefSeq" id="WP_216521050.1">
    <property type="nucleotide sequence ID" value="NZ_JAHLPM010000014.1"/>
</dbReference>
<comment type="caution">
    <text evidence="3">The sequence shown here is derived from an EMBL/GenBank/DDBJ whole genome shotgun (WGS) entry which is preliminary data.</text>
</comment>
<accession>A0ABS6E8U4</accession>
<evidence type="ECO:0000256" key="1">
    <source>
        <dbReference type="SAM" id="Phobius"/>
    </source>
</evidence>
<organism evidence="3 4">
    <name type="scientific">Tissierella simiarum</name>
    <dbReference type="NCBI Taxonomy" id="2841534"/>
    <lineage>
        <taxon>Bacteria</taxon>
        <taxon>Bacillati</taxon>
        <taxon>Bacillota</taxon>
        <taxon>Tissierellia</taxon>
        <taxon>Tissierellales</taxon>
        <taxon>Tissierellaceae</taxon>
        <taxon>Tissierella</taxon>
    </lineage>
</organism>
<sequence length="245" mass="28579">MKKDDNIDSLLDESLNLNLDNIELPNSDEMWKNIKKGIIKEQKKQKRVIYYKNISMVAAIVILSFTVFKPHIVNSRLVRVLKYYISEGENNTYKISISSNEESPKEVLMEVPEVQLNFEELNKIIEDEYSKYTLPTYIPEGYKFKEAVAYTVGDLITDIKIFYENKDGEKLELHEENILGEYTSDISINKSTGDIKKISIGNTDYHIIFFKNDFKILLWDKNEVKYTLEGTSLEEDMIKMADSIR</sequence>
<evidence type="ECO:0000259" key="2">
    <source>
        <dbReference type="Pfam" id="PF14285"/>
    </source>
</evidence>
<proteinExistence type="predicted"/>
<feature type="domain" description="DUF4367" evidence="2">
    <location>
        <begin position="135"/>
        <end position="244"/>
    </location>
</feature>
<dbReference type="InterPro" id="IPR025377">
    <property type="entry name" value="DUF4367"/>
</dbReference>
<name>A0ABS6E8U4_9FIRM</name>